<feature type="transmembrane region" description="Helical" evidence="5">
    <location>
        <begin position="305"/>
        <end position="327"/>
    </location>
</feature>
<dbReference type="AlphaFoldDB" id="B9YYP6"/>
<keyword evidence="4 5" id="KW-0472">Membrane</keyword>
<sequence precursor="true">MLLLWRKTPALYCLILSALVLMPAFNVATDLYSAPIFLLLIFSVFQRDFYRLVYCIVSRYWLAFVSLCLALVSCLWADNPDIVLASWRNELLIPFLGLLVYCFFTLRLDEESAKRVLFGVVALFVLLSIIGFVWFGYGGIFRIFYDNGYYTTYVVVVFSAFLPFVKSWSRIVFYSCLAFCFFLTGQRVVWLLLPVMAFADFICSGGKRNYRAIAGLVFVALGSILVLKYLQSVRPADAFDPHVKPSGLLAYLMANERLYLWGQWLNRGLGSPWLGIGFGRDNALAHFSQGGVWPKEYLTHAHNMILNQFVQLGLVGVSLLVATYGQLLKGFSSALKNRFAWSGLFVLFFFFLRNLTDDYELRRIMMFYLGMLGLCLGPCLNEHVAKSDSKPQFEHAR</sequence>
<keyword evidence="3 5" id="KW-1133">Transmembrane helix</keyword>
<comment type="subcellular location">
    <subcellularLocation>
        <location evidence="1">Membrane</location>
        <topology evidence="1">Multi-pass membrane protein</topology>
    </subcellularLocation>
</comment>
<feature type="transmembrane region" description="Helical" evidence="5">
    <location>
        <begin position="60"/>
        <end position="79"/>
    </location>
</feature>
<protein>
    <submittedName>
        <fullName evidence="7">O-antigen polymerase</fullName>
    </submittedName>
</protein>
<reference evidence="7 8" key="1">
    <citation type="submission" date="2009-02" db="EMBL/GenBank/DDBJ databases">
        <title>Sequencing of the draft genome and assembly of Lutiella nitroferrum 2002.</title>
        <authorList>
            <consortium name="US DOE Joint Genome Institute (JGI-PGF)"/>
            <person name="Lucas S."/>
            <person name="Copeland A."/>
            <person name="Lapidus A."/>
            <person name="Glavina del Rio T."/>
            <person name="Tice H."/>
            <person name="Bruce D."/>
            <person name="Goodwin L."/>
            <person name="Pitluck S."/>
            <person name="Larimer F."/>
            <person name="Land M.L."/>
            <person name="Hauser L."/>
            <person name="Coates J.D."/>
        </authorList>
    </citation>
    <scope>NUCLEOTIDE SEQUENCE [LARGE SCALE GENOMIC DNA]</scope>
    <source>
        <strain evidence="7 8">2002</strain>
    </source>
</reference>
<dbReference type="InterPro" id="IPR051533">
    <property type="entry name" value="WaaL-like"/>
</dbReference>
<accession>B9YYP6</accession>
<evidence type="ECO:0000256" key="4">
    <source>
        <dbReference type="ARBA" id="ARBA00023136"/>
    </source>
</evidence>
<organism evidence="7 8">
    <name type="scientific">Pseudogulbenkiania ferrooxidans 2002</name>
    <dbReference type="NCBI Taxonomy" id="279714"/>
    <lineage>
        <taxon>Bacteria</taxon>
        <taxon>Pseudomonadati</taxon>
        <taxon>Pseudomonadota</taxon>
        <taxon>Betaproteobacteria</taxon>
        <taxon>Neisseriales</taxon>
        <taxon>Chromobacteriaceae</taxon>
        <taxon>Pseudogulbenkiania</taxon>
    </lineage>
</organism>
<feature type="transmembrane region" description="Helical" evidence="5">
    <location>
        <begin position="212"/>
        <end position="230"/>
    </location>
</feature>
<dbReference type="PANTHER" id="PTHR37422">
    <property type="entry name" value="TEICHURONIC ACID BIOSYNTHESIS PROTEIN TUAE"/>
    <property type="match status" value="1"/>
</dbReference>
<evidence type="ECO:0000256" key="2">
    <source>
        <dbReference type="ARBA" id="ARBA00022692"/>
    </source>
</evidence>
<comment type="caution">
    <text evidence="7">The sequence shown here is derived from an EMBL/GenBank/DDBJ whole genome shotgun (WGS) entry which is preliminary data.</text>
</comment>
<feature type="transmembrane region" description="Helical" evidence="5">
    <location>
        <begin position="149"/>
        <end position="165"/>
    </location>
</feature>
<dbReference type="Proteomes" id="UP000003165">
    <property type="component" value="Unassembled WGS sequence"/>
</dbReference>
<evidence type="ECO:0000256" key="3">
    <source>
        <dbReference type="ARBA" id="ARBA00022989"/>
    </source>
</evidence>
<feature type="transmembrane region" description="Helical" evidence="5">
    <location>
        <begin position="172"/>
        <end position="192"/>
    </location>
</feature>
<evidence type="ECO:0000313" key="7">
    <source>
        <dbReference type="EMBL" id="EEG10249.1"/>
    </source>
</evidence>
<feature type="transmembrane region" description="Helical" evidence="5">
    <location>
        <begin position="91"/>
        <end position="109"/>
    </location>
</feature>
<gene>
    <name evidence="7" type="ORF">FuraDRAFT_0231</name>
</gene>
<feature type="transmembrane region" description="Helical" evidence="5">
    <location>
        <begin position="339"/>
        <end position="356"/>
    </location>
</feature>
<keyword evidence="8" id="KW-1185">Reference proteome</keyword>
<feature type="transmembrane region" description="Helical" evidence="5">
    <location>
        <begin position="116"/>
        <end position="137"/>
    </location>
</feature>
<evidence type="ECO:0000259" key="6">
    <source>
        <dbReference type="Pfam" id="PF04932"/>
    </source>
</evidence>
<evidence type="ECO:0000256" key="1">
    <source>
        <dbReference type="ARBA" id="ARBA00004141"/>
    </source>
</evidence>
<dbReference type="InterPro" id="IPR007016">
    <property type="entry name" value="O-antigen_ligase-rel_domated"/>
</dbReference>
<name>B9YYP6_9NEIS</name>
<evidence type="ECO:0000256" key="5">
    <source>
        <dbReference type="SAM" id="Phobius"/>
    </source>
</evidence>
<dbReference type="EMBL" id="ACIS01000001">
    <property type="protein sequence ID" value="EEG10249.1"/>
    <property type="molecule type" value="Genomic_DNA"/>
</dbReference>
<feature type="domain" description="O-antigen ligase-related" evidence="6">
    <location>
        <begin position="176"/>
        <end position="320"/>
    </location>
</feature>
<evidence type="ECO:0000313" key="8">
    <source>
        <dbReference type="Proteomes" id="UP000003165"/>
    </source>
</evidence>
<keyword evidence="2 5" id="KW-0812">Transmembrane</keyword>
<dbReference type="PANTHER" id="PTHR37422:SF13">
    <property type="entry name" value="LIPOPOLYSACCHARIDE BIOSYNTHESIS PROTEIN PA4999-RELATED"/>
    <property type="match status" value="1"/>
</dbReference>
<dbReference type="Pfam" id="PF04932">
    <property type="entry name" value="Wzy_C"/>
    <property type="match status" value="1"/>
</dbReference>
<dbReference type="eggNOG" id="COG3307">
    <property type="taxonomic scope" value="Bacteria"/>
</dbReference>
<dbReference type="GO" id="GO:0016020">
    <property type="term" value="C:membrane"/>
    <property type="evidence" value="ECO:0007669"/>
    <property type="project" value="UniProtKB-SubCell"/>
</dbReference>
<proteinExistence type="predicted"/>